<protein>
    <recommendedName>
        <fullName evidence="4">DUF3618 domain-containing protein</fullName>
    </recommendedName>
</protein>
<name>A0ABU2NFV5_9PSEU</name>
<feature type="compositionally biased region" description="Basic and acidic residues" evidence="1">
    <location>
        <begin position="199"/>
        <end position="208"/>
    </location>
</feature>
<accession>A0ABU2NFV5</accession>
<organism evidence="2 3">
    <name type="scientific">Pseudonocardia charpentierae</name>
    <dbReference type="NCBI Taxonomy" id="3075545"/>
    <lineage>
        <taxon>Bacteria</taxon>
        <taxon>Bacillati</taxon>
        <taxon>Actinomycetota</taxon>
        <taxon>Actinomycetes</taxon>
        <taxon>Pseudonocardiales</taxon>
        <taxon>Pseudonocardiaceae</taxon>
        <taxon>Pseudonocardia</taxon>
    </lineage>
</organism>
<proteinExistence type="predicted"/>
<gene>
    <name evidence="2" type="ORF">RM445_24120</name>
</gene>
<feature type="region of interest" description="Disordered" evidence="1">
    <location>
        <begin position="194"/>
        <end position="231"/>
    </location>
</feature>
<dbReference type="RefSeq" id="WP_311559122.1">
    <property type="nucleotide sequence ID" value="NZ_JAVREJ010000020.1"/>
</dbReference>
<dbReference type="EMBL" id="JAVREJ010000020">
    <property type="protein sequence ID" value="MDT0352615.1"/>
    <property type="molecule type" value="Genomic_DNA"/>
</dbReference>
<keyword evidence="3" id="KW-1185">Reference proteome</keyword>
<sequence>MLPTEVNDSSRDLGESADALERNVDAENGNQNKAQQVRAQAAAKAAQLRGQVMEKAPQVRAQAAEKAQQIRVRAAERAPQVTQANQGKAVGAVAFVLLVLWLRRRWSRRSPGTADGAVGALDQQARNLVDDTVDALSAEAASMGRVQDKAEKARGRAAARAQERAQAVEKAQQLREQAVEKAQHLREQAVEKAQQLREQAAERTHAAEKAQQAAREAQQLVKSLGRWQPRR</sequence>
<reference evidence="3" key="1">
    <citation type="submission" date="2023-07" db="EMBL/GenBank/DDBJ databases">
        <title>30 novel species of actinomycetes from the DSMZ collection.</title>
        <authorList>
            <person name="Nouioui I."/>
        </authorList>
    </citation>
    <scope>NUCLEOTIDE SEQUENCE [LARGE SCALE GENOMIC DNA]</scope>
    <source>
        <strain evidence="3">DSM 45834</strain>
    </source>
</reference>
<evidence type="ECO:0008006" key="4">
    <source>
        <dbReference type="Google" id="ProtNLM"/>
    </source>
</evidence>
<comment type="caution">
    <text evidence="2">The sequence shown here is derived from an EMBL/GenBank/DDBJ whole genome shotgun (WGS) entry which is preliminary data.</text>
</comment>
<feature type="compositionally biased region" description="Low complexity" evidence="1">
    <location>
        <begin position="209"/>
        <end position="219"/>
    </location>
</feature>
<evidence type="ECO:0000313" key="2">
    <source>
        <dbReference type="EMBL" id="MDT0352615.1"/>
    </source>
</evidence>
<dbReference type="Proteomes" id="UP001183202">
    <property type="component" value="Unassembled WGS sequence"/>
</dbReference>
<evidence type="ECO:0000256" key="1">
    <source>
        <dbReference type="SAM" id="MobiDB-lite"/>
    </source>
</evidence>
<evidence type="ECO:0000313" key="3">
    <source>
        <dbReference type="Proteomes" id="UP001183202"/>
    </source>
</evidence>